<dbReference type="OrthoDB" id="9806185at2"/>
<dbReference type="InterPro" id="IPR006683">
    <property type="entry name" value="Thioestr_dom"/>
</dbReference>
<keyword evidence="4" id="KW-1185">Reference proteome</keyword>
<evidence type="ECO:0000313" key="3">
    <source>
        <dbReference type="EMBL" id="CUH78177.1"/>
    </source>
</evidence>
<accession>A0A0N7LZN7</accession>
<proteinExistence type="predicted"/>
<dbReference type="NCBIfam" id="TIGR00369">
    <property type="entry name" value="unchar_dom_1"/>
    <property type="match status" value="1"/>
</dbReference>
<dbReference type="Proteomes" id="UP000054935">
    <property type="component" value="Unassembled WGS sequence"/>
</dbReference>
<keyword evidence="1" id="KW-0378">Hydrolase</keyword>
<dbReference type="InterPro" id="IPR003736">
    <property type="entry name" value="PAAI_dom"/>
</dbReference>
<dbReference type="EMBL" id="CYSE01000003">
    <property type="protein sequence ID" value="CUH78177.1"/>
    <property type="molecule type" value="Genomic_DNA"/>
</dbReference>
<dbReference type="Pfam" id="PF03061">
    <property type="entry name" value="4HBT"/>
    <property type="match status" value="1"/>
</dbReference>
<dbReference type="SUPFAM" id="SSF54637">
    <property type="entry name" value="Thioesterase/thiol ester dehydrase-isomerase"/>
    <property type="match status" value="1"/>
</dbReference>
<dbReference type="GO" id="GO:0016289">
    <property type="term" value="F:acyl-CoA hydrolase activity"/>
    <property type="evidence" value="ECO:0007669"/>
    <property type="project" value="UniProtKB-ARBA"/>
</dbReference>
<protein>
    <submittedName>
        <fullName evidence="3">Putative domain 1</fullName>
    </submittedName>
</protein>
<dbReference type="CDD" id="cd03443">
    <property type="entry name" value="PaaI_thioesterase"/>
    <property type="match status" value="1"/>
</dbReference>
<organism evidence="3 4">
    <name type="scientific">Tropicibacter naphthalenivorans</name>
    <dbReference type="NCBI Taxonomy" id="441103"/>
    <lineage>
        <taxon>Bacteria</taxon>
        <taxon>Pseudomonadati</taxon>
        <taxon>Pseudomonadota</taxon>
        <taxon>Alphaproteobacteria</taxon>
        <taxon>Rhodobacterales</taxon>
        <taxon>Roseobacteraceae</taxon>
        <taxon>Tropicibacter</taxon>
    </lineage>
</organism>
<evidence type="ECO:0000259" key="2">
    <source>
        <dbReference type="Pfam" id="PF03061"/>
    </source>
</evidence>
<evidence type="ECO:0000256" key="1">
    <source>
        <dbReference type="ARBA" id="ARBA00022801"/>
    </source>
</evidence>
<gene>
    <name evidence="3" type="ORF">TRN7648_01838</name>
</gene>
<sequence>MSYDHLLAAFDSQTMMTSIGASVADVATGAVTLTAPIGEGFRQHHGFGHAGLTFALGDTAGGFAAMTLLPADQAVVTSEIKIHLLSPAIGERLIARGKVVKPGKRLIVVMSEVFAVNDGVEKQIALLTGTMIPVPA</sequence>
<feature type="domain" description="Thioesterase" evidence="2">
    <location>
        <begin position="45"/>
        <end position="120"/>
    </location>
</feature>
<reference evidence="3 4" key="1">
    <citation type="submission" date="2015-09" db="EMBL/GenBank/DDBJ databases">
        <authorList>
            <consortium name="Swine Surveillance"/>
        </authorList>
    </citation>
    <scope>NUCLEOTIDE SEQUENCE [LARGE SCALE GENOMIC DNA]</scope>
    <source>
        <strain evidence="3 4">CECT 7648</strain>
    </source>
</reference>
<dbReference type="STRING" id="441103.TRN7648_01838"/>
<dbReference type="InterPro" id="IPR029069">
    <property type="entry name" value="HotDog_dom_sf"/>
</dbReference>
<evidence type="ECO:0000313" key="4">
    <source>
        <dbReference type="Proteomes" id="UP000054935"/>
    </source>
</evidence>
<dbReference type="Gene3D" id="3.10.129.10">
    <property type="entry name" value="Hotdog Thioesterase"/>
    <property type="match status" value="1"/>
</dbReference>
<name>A0A0N7LZN7_9RHOB</name>
<dbReference type="AlphaFoldDB" id="A0A0N7LZN7"/>
<dbReference type="RefSeq" id="WP_058247350.1">
    <property type="nucleotide sequence ID" value="NZ_CYSE01000003.1"/>
</dbReference>